<keyword evidence="5" id="KW-1185">Reference proteome</keyword>
<evidence type="ECO:0000256" key="1">
    <source>
        <dbReference type="ARBA" id="ARBA00010652"/>
    </source>
</evidence>
<evidence type="ECO:0000259" key="3">
    <source>
        <dbReference type="Pfam" id="PF00823"/>
    </source>
</evidence>
<dbReference type="Pfam" id="PF00823">
    <property type="entry name" value="PPE"/>
    <property type="match status" value="1"/>
</dbReference>
<evidence type="ECO:0000256" key="2">
    <source>
        <dbReference type="SAM" id="MobiDB-lite"/>
    </source>
</evidence>
<protein>
    <recommendedName>
        <fullName evidence="3">PPE domain-containing protein</fullName>
    </recommendedName>
</protein>
<evidence type="ECO:0000313" key="4">
    <source>
        <dbReference type="EMBL" id="GAA3031601.1"/>
    </source>
</evidence>
<dbReference type="RefSeq" id="WP_290712834.1">
    <property type="nucleotide sequence ID" value="NZ_BAAAVS010000019.1"/>
</dbReference>
<accession>A0ABP6L3D2</accession>
<dbReference type="EMBL" id="BAAAVS010000019">
    <property type="protein sequence ID" value="GAA3031601.1"/>
    <property type="molecule type" value="Genomic_DNA"/>
</dbReference>
<comment type="similarity">
    <text evidence="1">Belongs to the mycobacterial PPE family.</text>
</comment>
<evidence type="ECO:0000313" key="5">
    <source>
        <dbReference type="Proteomes" id="UP001501035"/>
    </source>
</evidence>
<comment type="caution">
    <text evidence="4">The sequence shown here is derived from an EMBL/GenBank/DDBJ whole genome shotgun (WGS) entry which is preliminary data.</text>
</comment>
<dbReference type="Proteomes" id="UP001501035">
    <property type="component" value="Unassembled WGS sequence"/>
</dbReference>
<dbReference type="InterPro" id="IPR038332">
    <property type="entry name" value="PPE_sf"/>
</dbReference>
<feature type="domain" description="PPE" evidence="3">
    <location>
        <begin position="11"/>
        <end position="166"/>
    </location>
</feature>
<name>A0ABP6L3D2_9ACTN</name>
<feature type="region of interest" description="Disordered" evidence="2">
    <location>
        <begin position="233"/>
        <end position="264"/>
    </location>
</feature>
<dbReference type="Gene3D" id="1.20.1260.20">
    <property type="entry name" value="PPE superfamily"/>
    <property type="match status" value="1"/>
</dbReference>
<organism evidence="4 5">
    <name type="scientific">Gordonia defluvii</name>
    <dbReference type="NCBI Taxonomy" id="283718"/>
    <lineage>
        <taxon>Bacteria</taxon>
        <taxon>Bacillati</taxon>
        <taxon>Actinomycetota</taxon>
        <taxon>Actinomycetes</taxon>
        <taxon>Mycobacteriales</taxon>
        <taxon>Gordoniaceae</taxon>
        <taxon>Gordonia</taxon>
    </lineage>
</organism>
<sequence length="322" mass="32610">MTTRVGFTGVDWATRRPDQLRTDLMAGPGAAPLWHCAQSWADLAGDLDALVTATRRSIQDLQAEWDSTGAAAARRAVAGVPGWLDALAHRARQQSELVRGAAGAAETARLAMPAASAIDDARARLSTVAAAMTGGIAAAQRAGAELAVTTARVMADYERDCTPVVTAPPRSDRVPVLVRDTSGSSAARVESSKCGSSSAGAIPAGLAAMPPRVLGTFRTVGLGNRGTRWSAAARTTDVDRPAQPGVAPRRDAPPGPVGPIAGAPTVAAGRTAPTAASISAGAVEASPPSTAAAEPLTWVQLATGDQVRVADPTATNSAHTPV</sequence>
<dbReference type="InterPro" id="IPR000030">
    <property type="entry name" value="PPE_dom"/>
</dbReference>
<gene>
    <name evidence="4" type="ORF">GCM10010528_11000</name>
</gene>
<proteinExistence type="inferred from homology"/>
<reference evidence="5" key="1">
    <citation type="journal article" date="2019" name="Int. J. Syst. Evol. Microbiol.">
        <title>The Global Catalogue of Microorganisms (GCM) 10K type strain sequencing project: providing services to taxonomists for standard genome sequencing and annotation.</title>
        <authorList>
            <consortium name="The Broad Institute Genomics Platform"/>
            <consortium name="The Broad Institute Genome Sequencing Center for Infectious Disease"/>
            <person name="Wu L."/>
            <person name="Ma J."/>
        </authorList>
    </citation>
    <scope>NUCLEOTIDE SEQUENCE [LARGE SCALE GENOMIC DNA]</scope>
    <source>
        <strain evidence="5">JCM 14234</strain>
    </source>
</reference>
<dbReference type="SUPFAM" id="SSF140459">
    <property type="entry name" value="PE/PPE dimer-like"/>
    <property type="match status" value="1"/>
</dbReference>